<dbReference type="PANTHER" id="PTHR30069:SF29">
    <property type="entry name" value="HEMOGLOBIN AND HEMOGLOBIN-HAPTOGLOBIN-BINDING PROTEIN 1-RELATED"/>
    <property type="match status" value="1"/>
</dbReference>
<dbReference type="Pfam" id="PF13715">
    <property type="entry name" value="CarbopepD_reg_2"/>
    <property type="match status" value="1"/>
</dbReference>
<dbReference type="GO" id="GO:0009279">
    <property type="term" value="C:cell outer membrane"/>
    <property type="evidence" value="ECO:0007669"/>
    <property type="project" value="UniProtKB-SubCell"/>
</dbReference>
<keyword evidence="6 8" id="KW-0472">Membrane</keyword>
<dbReference type="SMART" id="SM00965">
    <property type="entry name" value="STN"/>
    <property type="match status" value="1"/>
</dbReference>
<dbReference type="InterPro" id="IPR023997">
    <property type="entry name" value="TonB-dep_OMP_SusC/RagA_CS"/>
</dbReference>
<dbReference type="FunFam" id="2.170.130.10:FF:000003">
    <property type="entry name" value="SusC/RagA family TonB-linked outer membrane protein"/>
    <property type="match status" value="1"/>
</dbReference>
<evidence type="ECO:0000259" key="9">
    <source>
        <dbReference type="SMART" id="SM00965"/>
    </source>
</evidence>
<organism evidence="10 11">
    <name type="scientific">Bacteroides ovatus</name>
    <dbReference type="NCBI Taxonomy" id="28116"/>
    <lineage>
        <taxon>Bacteria</taxon>
        <taxon>Pseudomonadati</taxon>
        <taxon>Bacteroidota</taxon>
        <taxon>Bacteroidia</taxon>
        <taxon>Bacteroidales</taxon>
        <taxon>Bacteroidaceae</taxon>
        <taxon>Bacteroides</taxon>
    </lineage>
</organism>
<dbReference type="InterPro" id="IPR023996">
    <property type="entry name" value="TonB-dep_OMP_SusC/RagA"/>
</dbReference>
<dbReference type="Proteomes" id="UP000183670">
    <property type="component" value="Unassembled WGS sequence"/>
</dbReference>
<dbReference type="NCBIfam" id="TIGR04057">
    <property type="entry name" value="SusC_RagA_signa"/>
    <property type="match status" value="1"/>
</dbReference>
<keyword evidence="5" id="KW-0732">Signal</keyword>
<dbReference type="GO" id="GO:0044718">
    <property type="term" value="P:siderophore transmembrane transport"/>
    <property type="evidence" value="ECO:0007669"/>
    <property type="project" value="TreeGrafter"/>
</dbReference>
<proteinExistence type="inferred from homology"/>
<dbReference type="PANTHER" id="PTHR30069">
    <property type="entry name" value="TONB-DEPENDENT OUTER MEMBRANE RECEPTOR"/>
    <property type="match status" value="1"/>
</dbReference>
<evidence type="ECO:0000256" key="8">
    <source>
        <dbReference type="PROSITE-ProRule" id="PRU01360"/>
    </source>
</evidence>
<evidence type="ECO:0000256" key="1">
    <source>
        <dbReference type="ARBA" id="ARBA00004571"/>
    </source>
</evidence>
<evidence type="ECO:0000256" key="4">
    <source>
        <dbReference type="ARBA" id="ARBA00022692"/>
    </source>
</evidence>
<keyword evidence="2 8" id="KW-0813">Transport</keyword>
<comment type="subcellular location">
    <subcellularLocation>
        <location evidence="1 8">Cell outer membrane</location>
        <topology evidence="1 8">Multi-pass membrane protein</topology>
    </subcellularLocation>
</comment>
<dbReference type="GO" id="GO:0015344">
    <property type="term" value="F:siderophore uptake transmembrane transporter activity"/>
    <property type="evidence" value="ECO:0007669"/>
    <property type="project" value="TreeGrafter"/>
</dbReference>
<dbReference type="SUPFAM" id="SSF49464">
    <property type="entry name" value="Carboxypeptidase regulatory domain-like"/>
    <property type="match status" value="1"/>
</dbReference>
<sequence length="1121" mass="125273">MKNFQQKRLTGKILRYRCGMAGWSLALVCFCIILFGNVQMVSAQTRNVTIDVVDTPIGKVFDELSKQTRYKIFYSDNVIDSKQKVSVSFVNKPLKEALNKLLEGTGVGFEIKSKKVLLFKIKESSSSPDSKKESNIMISGSVIDENGEPIIGATITSEKTLKGTITDLDGKFSLEIPENTNLAISYVGYRNQIVKGYSNMIIRLQEDSRMLDEVVVVGYGTQRKGNLTGAVSSVKADKLTIAPVATASNTLVGQLPGLIATQSSGQPGSDSATLNVRGFGSALIIVDGIEASLDNIDANQIESISILKDGAASIYGARAGNGVILITTKRGTDQKPMITLNTTFTWQGVTKMLKPASSGQRAEMEREAWLQSGQPEASAPFTEDQIQKYYDGTDPLFPNTNWYKELIRDWAPEQQHNISIRGGNDRLKFYGFFGYLNQETMIKKNGGNYERFNLQSNIDAKILDNLTLRLDLAYSQEQRNYTTRSMGVGGSIWQDYWNTLPYYPATLPDPDKIPYAFGAGVGGLHVSSNRDISGYDDARGEDLRGTASLEYKFKSVKGLSIKMFESYRKVYSFNKIFNKPVDLYTYDPASDIYTLAGTYGSKASLSQAHSRSEMFTQQYSINYENNFNDTHHLTAMALYEAINYSGDYLFASRKDFMMTAIDQMFAGSTEGMTNNGYANEMGRMSFVGRVNYSYKNKYLLETILRADASAKFPPGKRWGYFPSVSVGWMLSEEKFISQVRFIDNLKLRLSYGQSGNDGVGNFQYLSGYTYGHAYLLGKESVQGMVSTGLANPNLTWEKVEIANIGIDYSFFNRKLYGEVDVFYRERTGIPATRLMSLPSTFGANLPPENINSLNDRGFEVKLGTSGAVNQLKYDVSGNISWSRAKWKYYEEPDYTDSDQARIFKQSGKWTDCVYGYVSDGLFTSQAEIDAAPYYEDLQGNTMLKPGDVRYKDLNGDGIINWKDQKEIGGSTMPHWIYGLNVALSYKGFDLSMLFQGAFGYNQNISNGLYSTLLYEERWSPENNDANAIYARLGGASTNNYTSDFTYKKAGYLRLKVASLGYSLPRQFLEKCHINNARVYLSGTNLLTFNRLGKYGIDPEAQNVGYYYPQQRTISLGLNISF</sequence>
<dbReference type="Gene3D" id="2.170.130.10">
    <property type="entry name" value="TonB-dependent receptor, plug domain"/>
    <property type="match status" value="1"/>
</dbReference>
<dbReference type="Pfam" id="PF07715">
    <property type="entry name" value="Plug"/>
    <property type="match status" value="1"/>
</dbReference>
<dbReference type="Gene3D" id="3.55.50.30">
    <property type="match status" value="1"/>
</dbReference>
<comment type="similarity">
    <text evidence="8">Belongs to the TonB-dependent receptor family.</text>
</comment>
<evidence type="ECO:0000313" key="11">
    <source>
        <dbReference type="Proteomes" id="UP000183670"/>
    </source>
</evidence>
<reference evidence="10 11" key="1">
    <citation type="submission" date="2016-10" db="EMBL/GenBank/DDBJ databases">
        <authorList>
            <person name="de Groot N.N."/>
        </authorList>
    </citation>
    <scope>NUCLEOTIDE SEQUENCE [LARGE SCALE GENOMIC DNA]</scope>
    <source>
        <strain evidence="10 11">NLAE-zl-C500</strain>
    </source>
</reference>
<name>A0A1G6G5W9_BACOV</name>
<evidence type="ECO:0000256" key="3">
    <source>
        <dbReference type="ARBA" id="ARBA00022452"/>
    </source>
</evidence>
<dbReference type="Gene3D" id="2.40.170.20">
    <property type="entry name" value="TonB-dependent receptor, beta-barrel domain"/>
    <property type="match status" value="1"/>
</dbReference>
<evidence type="ECO:0000313" key="10">
    <source>
        <dbReference type="EMBL" id="SDB77341.1"/>
    </source>
</evidence>
<dbReference type="Pfam" id="PF07660">
    <property type="entry name" value="STN"/>
    <property type="match status" value="1"/>
</dbReference>
<dbReference type="InterPro" id="IPR012910">
    <property type="entry name" value="Plug_dom"/>
</dbReference>
<dbReference type="NCBIfam" id="TIGR04056">
    <property type="entry name" value="OMP_RagA_SusC"/>
    <property type="match status" value="1"/>
</dbReference>
<keyword evidence="3 8" id="KW-1134">Transmembrane beta strand</keyword>
<dbReference type="EMBL" id="FMYE01000020">
    <property type="protein sequence ID" value="SDB77341.1"/>
    <property type="molecule type" value="Genomic_DNA"/>
</dbReference>
<dbReference type="PROSITE" id="PS52016">
    <property type="entry name" value="TONB_DEPENDENT_REC_3"/>
    <property type="match status" value="1"/>
</dbReference>
<evidence type="ECO:0000256" key="2">
    <source>
        <dbReference type="ARBA" id="ARBA00022448"/>
    </source>
</evidence>
<dbReference type="Gene3D" id="2.60.40.1120">
    <property type="entry name" value="Carboxypeptidase-like, regulatory domain"/>
    <property type="match status" value="1"/>
</dbReference>
<dbReference type="InterPro" id="IPR008969">
    <property type="entry name" value="CarboxyPept-like_regulatory"/>
</dbReference>
<keyword evidence="7 8" id="KW-0998">Cell outer membrane</keyword>
<keyword evidence="4 8" id="KW-0812">Transmembrane</keyword>
<accession>A0A1G6G5W9</accession>
<dbReference type="InterPro" id="IPR037066">
    <property type="entry name" value="Plug_dom_sf"/>
</dbReference>
<dbReference type="SUPFAM" id="SSF56935">
    <property type="entry name" value="Porins"/>
    <property type="match status" value="1"/>
</dbReference>
<dbReference type="InterPro" id="IPR039426">
    <property type="entry name" value="TonB-dep_rcpt-like"/>
</dbReference>
<evidence type="ECO:0000256" key="6">
    <source>
        <dbReference type="ARBA" id="ARBA00023136"/>
    </source>
</evidence>
<gene>
    <name evidence="10" type="ORF">SAMN05192581_102042</name>
</gene>
<dbReference type="InterPro" id="IPR036942">
    <property type="entry name" value="Beta-barrel_TonB_sf"/>
</dbReference>
<evidence type="ECO:0000256" key="5">
    <source>
        <dbReference type="ARBA" id="ARBA00022729"/>
    </source>
</evidence>
<feature type="domain" description="Secretin/TonB short N-terminal" evidence="9">
    <location>
        <begin position="70"/>
        <end position="121"/>
    </location>
</feature>
<protein>
    <submittedName>
        <fullName evidence="10">TonB-linked outer membrane protein, SusC/RagA family</fullName>
    </submittedName>
</protein>
<dbReference type="RefSeq" id="WP_081353365.1">
    <property type="nucleotide sequence ID" value="NZ_FMYE01000020.1"/>
</dbReference>
<dbReference type="AlphaFoldDB" id="A0A1G6G5W9"/>
<evidence type="ECO:0000256" key="7">
    <source>
        <dbReference type="ARBA" id="ARBA00023237"/>
    </source>
</evidence>
<dbReference type="InterPro" id="IPR011662">
    <property type="entry name" value="Secretin/TonB_short_N"/>
</dbReference>